<dbReference type="Gene3D" id="3.20.20.140">
    <property type="entry name" value="Metal-dependent hydrolases"/>
    <property type="match status" value="1"/>
</dbReference>
<gene>
    <name evidence="3" type="ORF">MSP1404_LOCUS8883</name>
</gene>
<organism evidence="3">
    <name type="scientific">Micromonas pusilla</name>
    <name type="common">Picoplanktonic green alga</name>
    <name type="synonym">Chromulina pusilla</name>
    <dbReference type="NCBI Taxonomy" id="38833"/>
    <lineage>
        <taxon>Eukaryota</taxon>
        <taxon>Viridiplantae</taxon>
        <taxon>Chlorophyta</taxon>
        <taxon>Mamiellophyceae</taxon>
        <taxon>Mamiellales</taxon>
        <taxon>Mamiellaceae</taxon>
        <taxon>Micromonas</taxon>
    </lineage>
</organism>
<dbReference type="PANTHER" id="PTHR43135:SF3">
    <property type="entry name" value="ALPHA-D-RIBOSE 1-METHYLPHOSPHONATE 5-TRIPHOSPHATE DIPHOSPHATASE"/>
    <property type="match status" value="1"/>
</dbReference>
<dbReference type="InterPro" id="IPR032466">
    <property type="entry name" value="Metal_Hydrolase"/>
</dbReference>
<dbReference type="PANTHER" id="PTHR43135">
    <property type="entry name" value="ALPHA-D-RIBOSE 1-METHYLPHOSPHONATE 5-TRIPHOSPHATE DIPHOSPHATASE"/>
    <property type="match status" value="1"/>
</dbReference>
<feature type="domain" description="Amidohydrolase-related" evidence="2">
    <location>
        <begin position="3"/>
        <end position="275"/>
    </location>
</feature>
<proteinExistence type="predicted"/>
<feature type="compositionally biased region" description="Basic residues" evidence="1">
    <location>
        <begin position="395"/>
        <end position="404"/>
    </location>
</feature>
<evidence type="ECO:0000256" key="1">
    <source>
        <dbReference type="SAM" id="MobiDB-lite"/>
    </source>
</evidence>
<dbReference type="InterPro" id="IPR057744">
    <property type="entry name" value="OTAase-like"/>
</dbReference>
<dbReference type="InterPro" id="IPR051781">
    <property type="entry name" value="Metallo-dep_Hydrolase"/>
</dbReference>
<dbReference type="CDD" id="cd01299">
    <property type="entry name" value="Met_dep_hydrolase_A"/>
    <property type="match status" value="1"/>
</dbReference>
<dbReference type="Gene3D" id="2.30.40.10">
    <property type="entry name" value="Urease, subunit C, domain 1"/>
    <property type="match status" value="1"/>
</dbReference>
<evidence type="ECO:0000259" key="2">
    <source>
        <dbReference type="Pfam" id="PF01979"/>
    </source>
</evidence>
<dbReference type="InterPro" id="IPR011059">
    <property type="entry name" value="Metal-dep_hydrolase_composite"/>
</dbReference>
<protein>
    <recommendedName>
        <fullName evidence="2">Amidohydrolase-related domain-containing protein</fullName>
    </recommendedName>
</protein>
<dbReference type="SUPFAM" id="SSF51338">
    <property type="entry name" value="Composite domain of metallo-dependent hydrolases"/>
    <property type="match status" value="1"/>
</dbReference>
<dbReference type="InterPro" id="IPR006680">
    <property type="entry name" value="Amidohydro-rel"/>
</dbReference>
<name>A0A7S0KSN4_MICPS</name>
<evidence type="ECO:0000313" key="3">
    <source>
        <dbReference type="EMBL" id="CAD8591479.1"/>
    </source>
</evidence>
<feature type="compositionally biased region" description="Basic and acidic residues" evidence="1">
    <location>
        <begin position="369"/>
        <end position="389"/>
    </location>
</feature>
<dbReference type="EMBL" id="HBEV01011457">
    <property type="protein sequence ID" value="CAD8591479.1"/>
    <property type="molecule type" value="Transcribed_RNA"/>
</dbReference>
<reference evidence="3" key="1">
    <citation type="submission" date="2021-01" db="EMBL/GenBank/DDBJ databases">
        <authorList>
            <person name="Corre E."/>
            <person name="Pelletier E."/>
            <person name="Niang G."/>
            <person name="Scheremetjew M."/>
            <person name="Finn R."/>
            <person name="Kale V."/>
            <person name="Holt S."/>
            <person name="Cochrane G."/>
            <person name="Meng A."/>
            <person name="Brown T."/>
            <person name="Cohen L."/>
        </authorList>
    </citation>
    <scope>NUCLEOTIDE SEQUENCE</scope>
    <source>
        <strain evidence="3">CCMP494</strain>
    </source>
</reference>
<dbReference type="Pfam" id="PF01979">
    <property type="entry name" value="Amidohydro_1"/>
    <property type="match status" value="1"/>
</dbReference>
<feature type="region of interest" description="Disordered" evidence="1">
    <location>
        <begin position="369"/>
        <end position="404"/>
    </location>
</feature>
<dbReference type="GO" id="GO:0016810">
    <property type="term" value="F:hydrolase activity, acting on carbon-nitrogen (but not peptide) bonds"/>
    <property type="evidence" value="ECO:0007669"/>
    <property type="project" value="InterPro"/>
</dbReference>
<dbReference type="AlphaFoldDB" id="A0A7S0KSN4"/>
<dbReference type="SUPFAM" id="SSF51556">
    <property type="entry name" value="Metallo-dependent hydrolases"/>
    <property type="match status" value="1"/>
</dbReference>
<accession>A0A7S0KSN4</accession>
<sequence length="404" mass="44032">MSVMPGMIDSHVHVTASSADLRKPAFMTPSLLYARSVPILEGMLMRGFTTVRDCGGADHGLAAATEEGTLRGPRIIYCGKALSQTGGHGDFRAAAENQLPFGSCRCCNFTIGRVCDGVTACREAVRDEVRKGCSHIKIMASGGVASPTDRLENLQFSEDELRAIVNEASNANIYCAAHAYTDEAVSRAVRCGVRSIEHGNFAHRNTLAAMSMMNVFLVPTLITYDRLTKEGVAGGMPQELVDKVGNLVEEGQKTVKEATDRNVRVCYGSDLLGDMHKWQAHGIDLHLRAGVSNSDLLKSLVCHPNTMIWGEEGYNDPRKNAPPPGNKYVGCRADLLVVKGDVAMNPRLLMDPENIKVIIKNGKIVKNELGFKNREQTDDSRPDGKDQTVEAKNGQPKKPKRARR</sequence>